<reference evidence="3" key="1">
    <citation type="submission" date="2022-06" db="EMBL/GenBank/DDBJ databases">
        <title>WGS of actinobacteria.</title>
        <authorList>
            <person name="Thawai C."/>
        </authorList>
    </citation>
    <scope>NUCLEOTIDE SEQUENCE</scope>
    <source>
        <strain evidence="3">AA8</strain>
    </source>
</reference>
<proteinExistence type="predicted"/>
<dbReference type="InterPro" id="IPR003594">
    <property type="entry name" value="HATPase_dom"/>
</dbReference>
<keyword evidence="3" id="KW-0067">ATP-binding</keyword>
<evidence type="ECO:0000259" key="2">
    <source>
        <dbReference type="Pfam" id="PF13581"/>
    </source>
</evidence>
<comment type="caution">
    <text evidence="3">The sequence shown here is derived from an EMBL/GenBank/DDBJ whole genome shotgun (WGS) entry which is preliminary data.</text>
</comment>
<sequence>MLLGMERRQEDTNGEEVTRRWPCHPRCVGLARRELRRALEAWGLTSVEDTALLVLSELLTNAVVHGRVSPGREIETRFQLEAGALRIRVDDACGQWPSTGTRRAEGGRGLALVGALSITWGVSSRVGVGKSVWAVLAVPAGKGEHSGTNAGVTVAAR</sequence>
<dbReference type="PANTHER" id="PTHR35526:SF3">
    <property type="entry name" value="ANTI-SIGMA-F FACTOR RSBW"/>
    <property type="match status" value="1"/>
</dbReference>
<keyword evidence="1" id="KW-0418">Kinase</keyword>
<dbReference type="Pfam" id="PF13581">
    <property type="entry name" value="HATPase_c_2"/>
    <property type="match status" value="1"/>
</dbReference>
<evidence type="ECO:0000313" key="3">
    <source>
        <dbReference type="EMBL" id="MCQ8770139.1"/>
    </source>
</evidence>
<keyword evidence="1" id="KW-0808">Transferase</keyword>
<dbReference type="InterPro" id="IPR036890">
    <property type="entry name" value="HATPase_C_sf"/>
</dbReference>
<dbReference type="AlphaFoldDB" id="A0A9X2LFR9"/>
<name>A0A9X2LFR9_9ACTN</name>
<accession>A0A9X2LFR9</accession>
<dbReference type="CDD" id="cd16936">
    <property type="entry name" value="HATPase_RsbW-like"/>
    <property type="match status" value="1"/>
</dbReference>
<dbReference type="GO" id="GO:0005524">
    <property type="term" value="F:ATP binding"/>
    <property type="evidence" value="ECO:0007669"/>
    <property type="project" value="UniProtKB-KW"/>
</dbReference>
<protein>
    <submittedName>
        <fullName evidence="3">ATP-binding protein</fullName>
    </submittedName>
</protein>
<evidence type="ECO:0000313" key="4">
    <source>
        <dbReference type="Proteomes" id="UP001142374"/>
    </source>
</evidence>
<keyword evidence="4" id="KW-1185">Reference proteome</keyword>
<dbReference type="Gene3D" id="3.30.565.10">
    <property type="entry name" value="Histidine kinase-like ATPase, C-terminal domain"/>
    <property type="match status" value="1"/>
</dbReference>
<dbReference type="InterPro" id="IPR050267">
    <property type="entry name" value="Anti-sigma-factor_SerPK"/>
</dbReference>
<dbReference type="SUPFAM" id="SSF55874">
    <property type="entry name" value="ATPase domain of HSP90 chaperone/DNA topoisomerase II/histidine kinase"/>
    <property type="match status" value="1"/>
</dbReference>
<organism evidence="3 4">
    <name type="scientific">Streptomyces telluris</name>
    <dbReference type="NCBI Taxonomy" id="2720021"/>
    <lineage>
        <taxon>Bacteria</taxon>
        <taxon>Bacillati</taxon>
        <taxon>Actinomycetota</taxon>
        <taxon>Actinomycetes</taxon>
        <taxon>Kitasatosporales</taxon>
        <taxon>Streptomycetaceae</taxon>
        <taxon>Streptomyces</taxon>
    </lineage>
</organism>
<dbReference type="PANTHER" id="PTHR35526">
    <property type="entry name" value="ANTI-SIGMA-F FACTOR RSBW-RELATED"/>
    <property type="match status" value="1"/>
</dbReference>
<dbReference type="Proteomes" id="UP001142374">
    <property type="component" value="Unassembled WGS sequence"/>
</dbReference>
<dbReference type="RefSeq" id="WP_168090927.1">
    <property type="nucleotide sequence ID" value="NZ_JAATER010000007.1"/>
</dbReference>
<keyword evidence="1" id="KW-0723">Serine/threonine-protein kinase</keyword>
<evidence type="ECO:0000256" key="1">
    <source>
        <dbReference type="ARBA" id="ARBA00022527"/>
    </source>
</evidence>
<dbReference type="GO" id="GO:0004674">
    <property type="term" value="F:protein serine/threonine kinase activity"/>
    <property type="evidence" value="ECO:0007669"/>
    <property type="project" value="UniProtKB-KW"/>
</dbReference>
<feature type="domain" description="Histidine kinase/HSP90-like ATPase" evidence="2">
    <location>
        <begin position="25"/>
        <end position="134"/>
    </location>
</feature>
<gene>
    <name evidence="3" type="ORF">NQU55_10165</name>
</gene>
<dbReference type="EMBL" id="JANIID010000007">
    <property type="protein sequence ID" value="MCQ8770139.1"/>
    <property type="molecule type" value="Genomic_DNA"/>
</dbReference>
<keyword evidence="3" id="KW-0547">Nucleotide-binding</keyword>